<evidence type="ECO:0000256" key="4">
    <source>
        <dbReference type="ARBA" id="ARBA00022777"/>
    </source>
</evidence>
<dbReference type="Pfam" id="PF00069">
    <property type="entry name" value="Pkinase"/>
    <property type="match status" value="1"/>
</dbReference>
<evidence type="ECO:0000256" key="7">
    <source>
        <dbReference type="RuleBase" id="RU000304"/>
    </source>
</evidence>
<evidence type="ECO:0000256" key="5">
    <source>
        <dbReference type="ARBA" id="ARBA00022840"/>
    </source>
</evidence>
<name>A0ABR2IPF3_9EUKA</name>
<dbReference type="EMBL" id="JAPFFF010000015">
    <property type="protein sequence ID" value="KAK8866794.1"/>
    <property type="molecule type" value="Genomic_DNA"/>
</dbReference>
<feature type="domain" description="Protein kinase" evidence="9">
    <location>
        <begin position="22"/>
        <end position="308"/>
    </location>
</feature>
<comment type="activity regulation">
    <text evidence="8">Activated by threonine and tyrosine phosphorylation.</text>
</comment>
<dbReference type="EC" id="2.7.11.24" evidence="8"/>
<keyword evidence="2 8" id="KW-0808">Transferase</keyword>
<dbReference type="InterPro" id="IPR000719">
    <property type="entry name" value="Prot_kinase_dom"/>
</dbReference>
<dbReference type="Gene3D" id="3.30.200.20">
    <property type="entry name" value="Phosphorylase Kinase, domain 1"/>
    <property type="match status" value="1"/>
</dbReference>
<evidence type="ECO:0000256" key="8">
    <source>
        <dbReference type="RuleBase" id="RU361165"/>
    </source>
</evidence>
<dbReference type="PROSITE" id="PS01351">
    <property type="entry name" value="MAPK"/>
    <property type="match status" value="1"/>
</dbReference>
<protein>
    <recommendedName>
        <fullName evidence="8">Mitogen-activated protein kinase</fullName>
        <ecNumber evidence="8">2.7.11.24</ecNumber>
    </recommendedName>
</protein>
<keyword evidence="8" id="KW-0460">Magnesium</keyword>
<dbReference type="InterPro" id="IPR003527">
    <property type="entry name" value="MAP_kinase_CS"/>
</dbReference>
<evidence type="ECO:0000313" key="11">
    <source>
        <dbReference type="Proteomes" id="UP001470230"/>
    </source>
</evidence>
<dbReference type="SUPFAM" id="SSF56112">
    <property type="entry name" value="Protein kinase-like (PK-like)"/>
    <property type="match status" value="1"/>
</dbReference>
<proteinExistence type="inferred from homology"/>
<keyword evidence="5 6" id="KW-0067">ATP-binding</keyword>
<organism evidence="10 11">
    <name type="scientific">Tritrichomonas musculus</name>
    <dbReference type="NCBI Taxonomy" id="1915356"/>
    <lineage>
        <taxon>Eukaryota</taxon>
        <taxon>Metamonada</taxon>
        <taxon>Parabasalia</taxon>
        <taxon>Tritrichomonadida</taxon>
        <taxon>Tritrichomonadidae</taxon>
        <taxon>Tritrichomonas</taxon>
    </lineage>
</organism>
<dbReference type="InterPro" id="IPR011009">
    <property type="entry name" value="Kinase-like_dom_sf"/>
</dbReference>
<dbReference type="PROSITE" id="PS00107">
    <property type="entry name" value="PROTEIN_KINASE_ATP"/>
    <property type="match status" value="1"/>
</dbReference>
<dbReference type="SMART" id="SM00220">
    <property type="entry name" value="S_TKc"/>
    <property type="match status" value="1"/>
</dbReference>
<keyword evidence="11" id="KW-1185">Reference proteome</keyword>
<gene>
    <name evidence="10" type="ORF">M9Y10_009762</name>
</gene>
<comment type="caution">
    <text evidence="10">The sequence shown here is derived from an EMBL/GenBank/DDBJ whole genome shotgun (WGS) entry which is preliminary data.</text>
</comment>
<evidence type="ECO:0000259" key="9">
    <source>
        <dbReference type="PROSITE" id="PS50011"/>
    </source>
</evidence>
<dbReference type="PANTHER" id="PTHR24055">
    <property type="entry name" value="MITOGEN-ACTIVATED PROTEIN KINASE"/>
    <property type="match status" value="1"/>
</dbReference>
<evidence type="ECO:0000313" key="10">
    <source>
        <dbReference type="EMBL" id="KAK8866794.1"/>
    </source>
</evidence>
<sequence>MAEEAEIQRIIEILERYTKGRYKFERILGRGGYGVVCAGLDTHTGRYVAVKLVERIFDSILEAKRILREIKILGILQHENITGLIDVCAAGSFAKFDTIIVVIELMDSDLHQIIYSQQKLSVDHRRFFVYQILRGLKYVHSANIIHRDLKPSNLLINANCDLKICDFGLARVQGNNEFLSEYVTTRWFRAPEVLLFYGTYGPEIDIWSVGCIMVELILRRPLFPGKSTLNQLSVIVQIIGSPTESDLRGLTNVKARRYMESLPHRDPIDWAQALRGATEEEIDLISKMICWDPTKRISADEAVEHPYFAKLHDPFDEPIAYPVDEFDFERNDITMDQMRREVWREVLHYNPKSR</sequence>
<feature type="binding site" evidence="6">
    <location>
        <position position="51"/>
    </location>
    <ligand>
        <name>ATP</name>
        <dbReference type="ChEBI" id="CHEBI:30616"/>
    </ligand>
</feature>
<comment type="similarity">
    <text evidence="8">Belongs to the protein kinase superfamily. Ser/Thr protein kinase family. MAP kinase subfamily.</text>
</comment>
<dbReference type="Proteomes" id="UP001470230">
    <property type="component" value="Unassembled WGS sequence"/>
</dbReference>
<keyword evidence="1 7" id="KW-0723">Serine/threonine-protein kinase</keyword>
<evidence type="ECO:0000256" key="3">
    <source>
        <dbReference type="ARBA" id="ARBA00022741"/>
    </source>
</evidence>
<reference evidence="10 11" key="1">
    <citation type="submission" date="2024-04" db="EMBL/GenBank/DDBJ databases">
        <title>Tritrichomonas musculus Genome.</title>
        <authorList>
            <person name="Alves-Ferreira E."/>
            <person name="Grigg M."/>
            <person name="Lorenzi H."/>
            <person name="Galac M."/>
        </authorList>
    </citation>
    <scope>NUCLEOTIDE SEQUENCE [LARGE SCALE GENOMIC DNA]</scope>
    <source>
        <strain evidence="10 11">EAF2021</strain>
    </source>
</reference>
<dbReference type="InterPro" id="IPR050117">
    <property type="entry name" value="MAPK"/>
</dbReference>
<accession>A0ABR2IPF3</accession>
<evidence type="ECO:0000256" key="2">
    <source>
        <dbReference type="ARBA" id="ARBA00022679"/>
    </source>
</evidence>
<evidence type="ECO:0000256" key="1">
    <source>
        <dbReference type="ARBA" id="ARBA00022527"/>
    </source>
</evidence>
<dbReference type="Gene3D" id="1.10.510.10">
    <property type="entry name" value="Transferase(Phosphotransferase) domain 1"/>
    <property type="match status" value="1"/>
</dbReference>
<dbReference type="CDD" id="cd07834">
    <property type="entry name" value="STKc_MAPK"/>
    <property type="match status" value="1"/>
</dbReference>
<comment type="catalytic activity">
    <reaction evidence="8">
        <text>L-threonyl-[protein] + ATP = O-phospho-L-threonyl-[protein] + ADP + H(+)</text>
        <dbReference type="Rhea" id="RHEA:46608"/>
        <dbReference type="Rhea" id="RHEA-COMP:11060"/>
        <dbReference type="Rhea" id="RHEA-COMP:11605"/>
        <dbReference type="ChEBI" id="CHEBI:15378"/>
        <dbReference type="ChEBI" id="CHEBI:30013"/>
        <dbReference type="ChEBI" id="CHEBI:30616"/>
        <dbReference type="ChEBI" id="CHEBI:61977"/>
        <dbReference type="ChEBI" id="CHEBI:456216"/>
        <dbReference type="EC" id="2.7.11.24"/>
    </reaction>
</comment>
<keyword evidence="4 8" id="KW-0418">Kinase</keyword>
<keyword evidence="3 6" id="KW-0547">Nucleotide-binding</keyword>
<dbReference type="InterPro" id="IPR017441">
    <property type="entry name" value="Protein_kinase_ATP_BS"/>
</dbReference>
<dbReference type="InterPro" id="IPR008271">
    <property type="entry name" value="Ser/Thr_kinase_AS"/>
</dbReference>
<dbReference type="PROSITE" id="PS00108">
    <property type="entry name" value="PROTEIN_KINASE_ST"/>
    <property type="match status" value="1"/>
</dbReference>
<evidence type="ECO:0000256" key="6">
    <source>
        <dbReference type="PROSITE-ProRule" id="PRU10141"/>
    </source>
</evidence>
<comment type="cofactor">
    <cofactor evidence="8">
        <name>Mg(2+)</name>
        <dbReference type="ChEBI" id="CHEBI:18420"/>
    </cofactor>
</comment>
<dbReference type="PROSITE" id="PS50011">
    <property type="entry name" value="PROTEIN_KINASE_DOM"/>
    <property type="match status" value="1"/>
</dbReference>